<dbReference type="OrthoDB" id="5172636at2"/>
<evidence type="ECO:0000256" key="5">
    <source>
        <dbReference type="PIRSR" id="PIRSR015582-2"/>
    </source>
</evidence>
<dbReference type="InterPro" id="IPR015813">
    <property type="entry name" value="Pyrv/PenolPyrv_kinase-like_dom"/>
</dbReference>
<feature type="binding site" evidence="5">
    <location>
        <position position="151"/>
    </location>
    <ligand>
        <name>Mg(2+)</name>
        <dbReference type="ChEBI" id="CHEBI:18420"/>
    </ligand>
</feature>
<dbReference type="Proteomes" id="UP000306985">
    <property type="component" value="Unassembled WGS sequence"/>
</dbReference>
<evidence type="ECO:0000256" key="4">
    <source>
        <dbReference type="PIRSR" id="PIRSR015582-1"/>
    </source>
</evidence>
<dbReference type="Gene3D" id="3.20.20.60">
    <property type="entry name" value="Phosphoenolpyruvate-binding domains"/>
    <property type="match status" value="1"/>
</dbReference>
<dbReference type="SUPFAM" id="SSF51621">
    <property type="entry name" value="Phosphoenolpyruvate/pyruvate domain"/>
    <property type="match status" value="1"/>
</dbReference>
<evidence type="ECO:0000313" key="7">
    <source>
        <dbReference type="EMBL" id="TKV57281.1"/>
    </source>
</evidence>
<dbReference type="EMBL" id="SZZH01000005">
    <property type="protein sequence ID" value="TKV57281.1"/>
    <property type="molecule type" value="Genomic_DNA"/>
</dbReference>
<dbReference type="PANTHER" id="PTHR32308:SF10">
    <property type="entry name" value="CITRATE LYASE SUBUNIT BETA"/>
    <property type="match status" value="1"/>
</dbReference>
<evidence type="ECO:0000256" key="2">
    <source>
        <dbReference type="ARBA" id="ARBA00022723"/>
    </source>
</evidence>
<feature type="binding site" evidence="5">
    <location>
        <position position="125"/>
    </location>
    <ligand>
        <name>Mg(2+)</name>
        <dbReference type="ChEBI" id="CHEBI:18420"/>
    </ligand>
</feature>
<feature type="binding site" evidence="4">
    <location>
        <position position="125"/>
    </location>
    <ligand>
        <name>substrate</name>
    </ligand>
</feature>
<keyword evidence="2 5" id="KW-0479">Metal-binding</keyword>
<keyword evidence="3 5" id="KW-0460">Magnesium</keyword>
<accession>A0A4U6QBC4</accession>
<evidence type="ECO:0000256" key="3">
    <source>
        <dbReference type="ARBA" id="ARBA00022842"/>
    </source>
</evidence>
<dbReference type="GO" id="GO:0000287">
    <property type="term" value="F:magnesium ion binding"/>
    <property type="evidence" value="ECO:0007669"/>
    <property type="project" value="TreeGrafter"/>
</dbReference>
<dbReference type="AlphaFoldDB" id="A0A4U6QBC4"/>
<dbReference type="InterPro" id="IPR005000">
    <property type="entry name" value="Aldolase/citrate-lyase_domain"/>
</dbReference>
<dbReference type="PANTHER" id="PTHR32308">
    <property type="entry name" value="LYASE BETA SUBUNIT, PUTATIVE (AFU_ORTHOLOGUE AFUA_4G13030)-RELATED"/>
    <property type="match status" value="1"/>
</dbReference>
<proteinExistence type="predicted"/>
<dbReference type="RefSeq" id="WP_137450985.1">
    <property type="nucleotide sequence ID" value="NZ_SZZH01000005.1"/>
</dbReference>
<dbReference type="GO" id="GO:0016829">
    <property type="term" value="F:lyase activity"/>
    <property type="evidence" value="ECO:0007669"/>
    <property type="project" value="UniProtKB-KW"/>
</dbReference>
<organism evidence="7 8">
    <name type="scientific">Nakamurella flava</name>
    <dbReference type="NCBI Taxonomy" id="2576308"/>
    <lineage>
        <taxon>Bacteria</taxon>
        <taxon>Bacillati</taxon>
        <taxon>Actinomycetota</taxon>
        <taxon>Actinomycetes</taxon>
        <taxon>Nakamurellales</taxon>
        <taxon>Nakamurellaceae</taxon>
        <taxon>Nakamurella</taxon>
    </lineage>
</organism>
<evidence type="ECO:0000259" key="6">
    <source>
        <dbReference type="Pfam" id="PF03328"/>
    </source>
</evidence>
<dbReference type="Pfam" id="PF03328">
    <property type="entry name" value="HpcH_HpaI"/>
    <property type="match status" value="1"/>
</dbReference>
<evidence type="ECO:0000256" key="1">
    <source>
        <dbReference type="ARBA" id="ARBA00001946"/>
    </source>
</evidence>
<name>A0A4U6QBC4_9ACTN</name>
<sequence>MSATSPVARTLLFVPGDRPALFAKALTSGVDAIVLDLEDAVAFDAKPAARDAVGEFLRSRSREIPTGPQVWVRVNAVGSDEGFRDVAALADVLTHVRVPKVETPDQIDALAGELPHLVATLPAIESAAGLLAAPQIARHPLVTRLGLGGVDLCRDLGCADTALGLALPRATLVVASRAAGLPGPVNSVWTRLDDADGLVAHAQAAKDLGFAGQSLLSPRQLSPVRSVFGVSEDERAWATEVLAAFTAAGEAATRTPSGHFVDLPVAQRAQRLLAEVG</sequence>
<keyword evidence="8" id="KW-1185">Reference proteome</keyword>
<gene>
    <name evidence="7" type="ORF">FDO65_17260</name>
</gene>
<keyword evidence="7" id="KW-0456">Lyase</keyword>
<feature type="domain" description="HpcH/HpaI aldolase/citrate lyase" evidence="6">
    <location>
        <begin position="9"/>
        <end position="218"/>
    </location>
</feature>
<dbReference type="PIRSF" id="PIRSF015582">
    <property type="entry name" value="Cit_lyase_B"/>
    <property type="match status" value="1"/>
</dbReference>
<comment type="caution">
    <text evidence="7">The sequence shown here is derived from an EMBL/GenBank/DDBJ whole genome shotgun (WGS) entry which is preliminary data.</text>
</comment>
<evidence type="ECO:0000313" key="8">
    <source>
        <dbReference type="Proteomes" id="UP000306985"/>
    </source>
</evidence>
<feature type="binding site" evidence="4">
    <location>
        <position position="73"/>
    </location>
    <ligand>
        <name>substrate</name>
    </ligand>
</feature>
<dbReference type="InterPro" id="IPR040442">
    <property type="entry name" value="Pyrv_kinase-like_dom_sf"/>
</dbReference>
<reference evidence="7 8" key="1">
    <citation type="submission" date="2019-05" db="EMBL/GenBank/DDBJ databases">
        <title>Nakamurella sp. N5BH11, whole genome shotgun sequence.</title>
        <authorList>
            <person name="Tuo L."/>
        </authorList>
    </citation>
    <scope>NUCLEOTIDE SEQUENCE [LARGE SCALE GENOMIC DNA]</scope>
    <source>
        <strain evidence="7 8">N5BH11</strain>
    </source>
</reference>
<protein>
    <submittedName>
        <fullName evidence="7">CoA ester lyase</fullName>
    </submittedName>
</protein>
<dbReference type="GO" id="GO:0006107">
    <property type="term" value="P:oxaloacetate metabolic process"/>
    <property type="evidence" value="ECO:0007669"/>
    <property type="project" value="TreeGrafter"/>
</dbReference>
<dbReference type="InterPro" id="IPR011206">
    <property type="entry name" value="Citrate_lyase_beta/mcl1/mcl2"/>
</dbReference>
<comment type="cofactor">
    <cofactor evidence="1">
        <name>Mg(2+)</name>
        <dbReference type="ChEBI" id="CHEBI:18420"/>
    </cofactor>
</comment>